<feature type="compositionally biased region" description="Low complexity" evidence="3">
    <location>
        <begin position="323"/>
        <end position="342"/>
    </location>
</feature>
<accession>A0AAW1S9H6</accession>
<dbReference type="Gene3D" id="3.30.70.330">
    <property type="match status" value="1"/>
</dbReference>
<comment type="caution">
    <text evidence="5">The sequence shown here is derived from an EMBL/GenBank/DDBJ whole genome shotgun (WGS) entry which is preliminary data.</text>
</comment>
<evidence type="ECO:0000256" key="2">
    <source>
        <dbReference type="PROSITE-ProRule" id="PRU00176"/>
    </source>
</evidence>
<dbReference type="Pfam" id="PF00076">
    <property type="entry name" value="RRM_1"/>
    <property type="match status" value="1"/>
</dbReference>
<evidence type="ECO:0000256" key="3">
    <source>
        <dbReference type="SAM" id="MobiDB-lite"/>
    </source>
</evidence>
<reference evidence="5 6" key="1">
    <citation type="journal article" date="2024" name="Nat. Commun.">
        <title>Phylogenomics reveals the evolutionary origins of lichenization in chlorophyte algae.</title>
        <authorList>
            <person name="Puginier C."/>
            <person name="Libourel C."/>
            <person name="Otte J."/>
            <person name="Skaloud P."/>
            <person name="Haon M."/>
            <person name="Grisel S."/>
            <person name="Petersen M."/>
            <person name="Berrin J.G."/>
            <person name="Delaux P.M."/>
            <person name="Dal Grande F."/>
            <person name="Keller J."/>
        </authorList>
    </citation>
    <scope>NUCLEOTIDE SEQUENCE [LARGE SCALE GENOMIC DNA]</scope>
    <source>
        <strain evidence="5 6">SAG 245.80</strain>
    </source>
</reference>
<dbReference type="InterPro" id="IPR000504">
    <property type="entry name" value="RRM_dom"/>
</dbReference>
<dbReference type="EMBL" id="JALJOU010000008">
    <property type="protein sequence ID" value="KAK9842261.1"/>
    <property type="molecule type" value="Genomic_DNA"/>
</dbReference>
<dbReference type="PANTHER" id="PTHR48028:SF2">
    <property type="entry name" value="GLYCINE-RICH RNA-BINDING PROTEIN RZ1A"/>
    <property type="match status" value="1"/>
</dbReference>
<name>A0AAW1S9H6_9CHLO</name>
<evidence type="ECO:0000256" key="1">
    <source>
        <dbReference type="ARBA" id="ARBA00022884"/>
    </source>
</evidence>
<dbReference type="Proteomes" id="UP001445335">
    <property type="component" value="Unassembled WGS sequence"/>
</dbReference>
<proteinExistence type="predicted"/>
<dbReference type="PANTHER" id="PTHR48028">
    <property type="entry name" value="GLYCINE-RICH RNA-BINDING PROTEIN RZ1A"/>
    <property type="match status" value="1"/>
</dbReference>
<dbReference type="AlphaFoldDB" id="A0AAW1S9H6"/>
<dbReference type="SMART" id="SM00360">
    <property type="entry name" value="RRM"/>
    <property type="match status" value="1"/>
</dbReference>
<evidence type="ECO:0000313" key="5">
    <source>
        <dbReference type="EMBL" id="KAK9842261.1"/>
    </source>
</evidence>
<dbReference type="GO" id="GO:0003723">
    <property type="term" value="F:RNA binding"/>
    <property type="evidence" value="ECO:0007669"/>
    <property type="project" value="UniProtKB-UniRule"/>
</dbReference>
<sequence length="348" mass="36883">MSEERAAEPNGTAAASPSDNYKVFVGGISWHTTDKALTDAFEQHGKEPMQGHVMLDKATGRSRGFGFVTFSNKADMDECIAKLHGTELDGRKISVTRAIPQSEIAPGAPVGRTAGYSGGRDRYAGGDRYGGALARHDRGYERSYDRGGYGERPAYGERGGYDARRPPAYGAGYDRAPYPERAGYDRADRGGYGGEYDRSYERAGYGMPAAAGYERGVDPYGYSAREAYSRDPYAAYEGGYDAPPPAYGAAGGAAYDRTAYDRAAPPAYGAQAAGYDRTAYAPDRYAPERGASYSRAPGGAPGASYSRGGYGRAPGGPDREYSAPRYGGAAARPGPYNRAAPPVAVRGP</sequence>
<feature type="domain" description="RRM" evidence="4">
    <location>
        <begin position="21"/>
        <end position="100"/>
    </location>
</feature>
<feature type="region of interest" description="Disordered" evidence="3">
    <location>
        <begin position="155"/>
        <end position="184"/>
    </location>
</feature>
<organism evidence="5 6">
    <name type="scientific">Elliptochloris bilobata</name>
    <dbReference type="NCBI Taxonomy" id="381761"/>
    <lineage>
        <taxon>Eukaryota</taxon>
        <taxon>Viridiplantae</taxon>
        <taxon>Chlorophyta</taxon>
        <taxon>core chlorophytes</taxon>
        <taxon>Trebouxiophyceae</taxon>
        <taxon>Trebouxiophyceae incertae sedis</taxon>
        <taxon>Elliptochloris clade</taxon>
        <taxon>Elliptochloris</taxon>
    </lineage>
</organism>
<protein>
    <recommendedName>
        <fullName evidence="4">RRM domain-containing protein</fullName>
    </recommendedName>
</protein>
<dbReference type="InterPro" id="IPR012677">
    <property type="entry name" value="Nucleotide-bd_a/b_plait_sf"/>
</dbReference>
<gene>
    <name evidence="5" type="ORF">WJX81_003374</name>
</gene>
<dbReference type="InterPro" id="IPR051106">
    <property type="entry name" value="RNA-bind/splicing_reg"/>
</dbReference>
<feature type="region of interest" description="Disordered" evidence="3">
    <location>
        <begin position="288"/>
        <end position="348"/>
    </location>
</feature>
<evidence type="ECO:0000313" key="6">
    <source>
        <dbReference type="Proteomes" id="UP001445335"/>
    </source>
</evidence>
<dbReference type="PROSITE" id="PS50102">
    <property type="entry name" value="RRM"/>
    <property type="match status" value="1"/>
</dbReference>
<evidence type="ECO:0000259" key="4">
    <source>
        <dbReference type="PROSITE" id="PS50102"/>
    </source>
</evidence>
<keyword evidence="6" id="KW-1185">Reference proteome</keyword>
<dbReference type="InterPro" id="IPR035979">
    <property type="entry name" value="RBD_domain_sf"/>
</dbReference>
<dbReference type="SUPFAM" id="SSF54928">
    <property type="entry name" value="RNA-binding domain, RBD"/>
    <property type="match status" value="1"/>
</dbReference>
<keyword evidence="1 2" id="KW-0694">RNA-binding</keyword>